<dbReference type="GO" id="GO:0043885">
    <property type="term" value="F:anaerobic carbon-monoxide dehydrogenase activity"/>
    <property type="evidence" value="ECO:0007669"/>
    <property type="project" value="InterPro"/>
</dbReference>
<keyword evidence="1" id="KW-0004">4Fe-4S</keyword>
<accession>X1FF75</accession>
<dbReference type="InterPro" id="IPR011005">
    <property type="entry name" value="Dihydropteroate_synth-like_sf"/>
</dbReference>
<evidence type="ECO:0000256" key="1">
    <source>
        <dbReference type="ARBA" id="ARBA00022485"/>
    </source>
</evidence>
<name>X1FF75_9ZZZZ</name>
<dbReference type="GO" id="GO:0006091">
    <property type="term" value="P:generation of precursor metabolites and energy"/>
    <property type="evidence" value="ECO:0007669"/>
    <property type="project" value="InterPro"/>
</dbReference>
<dbReference type="InterPro" id="IPR016101">
    <property type="entry name" value="CO_DH_a-bundle"/>
</dbReference>
<keyword evidence="4" id="KW-0560">Oxidoreductase</keyword>
<evidence type="ECO:0000256" key="2">
    <source>
        <dbReference type="ARBA" id="ARBA00022596"/>
    </source>
</evidence>
<dbReference type="InterPro" id="IPR011254">
    <property type="entry name" value="Prismane-like_sf"/>
</dbReference>
<keyword evidence="3" id="KW-0479">Metal-binding</keyword>
<evidence type="ECO:0000256" key="4">
    <source>
        <dbReference type="ARBA" id="ARBA00023002"/>
    </source>
</evidence>
<proteinExistence type="predicted"/>
<dbReference type="InterPro" id="IPR016099">
    <property type="entry name" value="Prismane-like_a/b-sand"/>
</dbReference>
<evidence type="ECO:0000256" key="5">
    <source>
        <dbReference type="ARBA" id="ARBA00023004"/>
    </source>
</evidence>
<evidence type="ECO:0000256" key="6">
    <source>
        <dbReference type="ARBA" id="ARBA00023014"/>
    </source>
</evidence>
<keyword evidence="2" id="KW-0533">Nickel</keyword>
<dbReference type="EMBL" id="BARU01001475">
    <property type="protein sequence ID" value="GAH31180.1"/>
    <property type="molecule type" value="Genomic_DNA"/>
</dbReference>
<reference evidence="7" key="1">
    <citation type="journal article" date="2014" name="Front. Microbiol.">
        <title>High frequency of phylogenetically diverse reductive dehalogenase-homologous genes in deep subseafloor sedimentary metagenomes.</title>
        <authorList>
            <person name="Kawai M."/>
            <person name="Futagami T."/>
            <person name="Toyoda A."/>
            <person name="Takaki Y."/>
            <person name="Nishi S."/>
            <person name="Hori S."/>
            <person name="Arai W."/>
            <person name="Tsubouchi T."/>
            <person name="Morono Y."/>
            <person name="Uchiyama I."/>
            <person name="Ito T."/>
            <person name="Fujiyama A."/>
            <person name="Inagaki F."/>
            <person name="Takami H."/>
        </authorList>
    </citation>
    <scope>NUCLEOTIDE SEQUENCE</scope>
    <source>
        <strain evidence="7">Expedition CK06-06</strain>
    </source>
</reference>
<comment type="caution">
    <text evidence="7">The sequence shown here is derived from an EMBL/GenBank/DDBJ whole genome shotgun (WGS) entry which is preliminary data.</text>
</comment>
<dbReference type="SUPFAM" id="SSF56821">
    <property type="entry name" value="Prismane protein-like"/>
    <property type="match status" value="1"/>
</dbReference>
<keyword evidence="6" id="KW-0411">Iron-sulfur</keyword>
<keyword evidence="5" id="KW-0408">Iron</keyword>
<dbReference type="GO" id="GO:0042542">
    <property type="term" value="P:response to hydrogen peroxide"/>
    <property type="evidence" value="ECO:0007669"/>
    <property type="project" value="TreeGrafter"/>
</dbReference>
<dbReference type="Gene3D" id="3.20.20.20">
    <property type="entry name" value="Dihydropteroate synthase-like"/>
    <property type="match status" value="1"/>
</dbReference>
<feature type="non-terminal residue" evidence="7">
    <location>
        <position position="1"/>
    </location>
</feature>
<protein>
    <submittedName>
        <fullName evidence="7">Uncharacterized protein</fullName>
    </submittedName>
</protein>
<dbReference type="GO" id="GO:0016151">
    <property type="term" value="F:nickel cation binding"/>
    <property type="evidence" value="ECO:0007669"/>
    <property type="project" value="InterPro"/>
</dbReference>
<dbReference type="Pfam" id="PF03063">
    <property type="entry name" value="Prismane"/>
    <property type="match status" value="1"/>
</dbReference>
<dbReference type="GO" id="GO:0050418">
    <property type="term" value="F:hydroxylamine reductase activity"/>
    <property type="evidence" value="ECO:0007669"/>
    <property type="project" value="TreeGrafter"/>
</dbReference>
<evidence type="ECO:0000313" key="7">
    <source>
        <dbReference type="EMBL" id="GAH31180.1"/>
    </source>
</evidence>
<dbReference type="GO" id="GO:0004601">
    <property type="term" value="F:peroxidase activity"/>
    <property type="evidence" value="ECO:0007669"/>
    <property type="project" value="TreeGrafter"/>
</dbReference>
<gene>
    <name evidence="7" type="ORF">S03H2_03868</name>
</gene>
<dbReference type="InterPro" id="IPR004137">
    <property type="entry name" value="HCP/CODH"/>
</dbReference>
<dbReference type="PANTHER" id="PTHR30109:SF4">
    <property type="entry name" value="CARBON MONOXIDE DEHYDROGENASE"/>
    <property type="match status" value="1"/>
</dbReference>
<sequence length="285" mass="31579">EVMHRTHIGVDQDAEHILDQAVRCAVGDGWGGSMIATEITDILFNTPRAINAKTNLGMLNKDEVNLVIHGHEPTLSELIVELSNDKELIDYAKSKGAKGINVVGICCTANEILMRQGVAPIGNFLSQEIAVMTGAIELMVVDIQCIMQALGELTKKFHTKLVTTSPKCKITGSIHMEFKEDNGLELAREIIRMAIDNFSNRKGEVYIPEVTSDLIAGFSHEYIRYALGGRFRESFRPLNDAIIDGRGINWETISCMSMLLSGTNILVMRHPKAVNIIKEFIKELL</sequence>
<organism evidence="7">
    <name type="scientific">marine sediment metagenome</name>
    <dbReference type="NCBI Taxonomy" id="412755"/>
    <lineage>
        <taxon>unclassified sequences</taxon>
        <taxon>metagenomes</taxon>
        <taxon>ecological metagenomes</taxon>
    </lineage>
</organism>
<dbReference type="Gene3D" id="3.40.50.2030">
    <property type="match status" value="1"/>
</dbReference>
<evidence type="ECO:0000256" key="3">
    <source>
        <dbReference type="ARBA" id="ARBA00022723"/>
    </source>
</evidence>
<dbReference type="AlphaFoldDB" id="X1FF75"/>
<dbReference type="PANTHER" id="PTHR30109">
    <property type="entry name" value="HYDROXYLAMINE REDUCTASE"/>
    <property type="match status" value="1"/>
</dbReference>
<dbReference type="GO" id="GO:0051539">
    <property type="term" value="F:4 iron, 4 sulfur cluster binding"/>
    <property type="evidence" value="ECO:0007669"/>
    <property type="project" value="UniProtKB-KW"/>
</dbReference>
<dbReference type="Gene3D" id="1.20.1270.30">
    <property type="match status" value="1"/>
</dbReference>